<evidence type="ECO:0000313" key="2">
    <source>
        <dbReference type="Proteomes" id="UP000605427"/>
    </source>
</evidence>
<dbReference type="Gene3D" id="3.40.50.300">
    <property type="entry name" value="P-loop containing nucleotide triphosphate hydrolases"/>
    <property type="match status" value="1"/>
</dbReference>
<sequence length="171" mass="20255">MRASRDKILIIGIVASGKTTLARQLSVKHGIPWHELDNIVHRRMEEGSRKRTREEQMELIRQIDREGPWIMEGVDRSSYAALYEMADIVIFLDPPLWKRKLRIVRRFAKQKLGLEPAHYKPDRTILKAMFRWTADFERNRPQFETKLAGYSHKVVTLRTRREIDRYQNGGV</sequence>
<evidence type="ECO:0008006" key="3">
    <source>
        <dbReference type="Google" id="ProtNLM"/>
    </source>
</evidence>
<reference evidence="2" key="1">
    <citation type="journal article" date="2019" name="Int. J. Syst. Evol. Microbiol.">
        <title>The Global Catalogue of Microorganisms (GCM) 10K type strain sequencing project: providing services to taxonomists for standard genome sequencing and annotation.</title>
        <authorList>
            <consortium name="The Broad Institute Genomics Platform"/>
            <consortium name="The Broad Institute Genome Sequencing Center for Infectious Disease"/>
            <person name="Wu L."/>
            <person name="Ma J."/>
        </authorList>
    </citation>
    <scope>NUCLEOTIDE SEQUENCE [LARGE SCALE GENOMIC DNA]</scope>
    <source>
        <strain evidence="2">CCM 8702</strain>
    </source>
</reference>
<keyword evidence="2" id="KW-1185">Reference proteome</keyword>
<organism evidence="1 2">
    <name type="scientific">Saccharibacillus endophyticus</name>
    <dbReference type="NCBI Taxonomy" id="2060666"/>
    <lineage>
        <taxon>Bacteria</taxon>
        <taxon>Bacillati</taxon>
        <taxon>Bacillota</taxon>
        <taxon>Bacilli</taxon>
        <taxon>Bacillales</taxon>
        <taxon>Paenibacillaceae</taxon>
        <taxon>Saccharibacillus</taxon>
    </lineage>
</organism>
<dbReference type="Proteomes" id="UP000605427">
    <property type="component" value="Unassembled WGS sequence"/>
</dbReference>
<dbReference type="EMBL" id="BMDD01000001">
    <property type="protein sequence ID" value="GGH68448.1"/>
    <property type="molecule type" value="Genomic_DNA"/>
</dbReference>
<dbReference type="InterPro" id="IPR052922">
    <property type="entry name" value="Cytidylate_Kinase-2"/>
</dbReference>
<dbReference type="PANTHER" id="PTHR37816">
    <property type="entry name" value="YALI0E33011P"/>
    <property type="match status" value="1"/>
</dbReference>
<dbReference type="PANTHER" id="PTHR37816:SF2">
    <property type="entry name" value="DNA TOPOLOGY MODULATION PROTEIN FLAR-RELATED PROTEIN"/>
    <property type="match status" value="1"/>
</dbReference>
<gene>
    <name evidence="1" type="primary">yabF</name>
    <name evidence="1" type="ORF">GCM10007362_02470</name>
</gene>
<proteinExistence type="predicted"/>
<accession>A0ABQ1ZL62</accession>
<dbReference type="SUPFAM" id="SSF52540">
    <property type="entry name" value="P-loop containing nucleoside triphosphate hydrolases"/>
    <property type="match status" value="1"/>
</dbReference>
<name>A0ABQ1ZL62_9BACL</name>
<dbReference type="RefSeq" id="WP_172237913.1">
    <property type="nucleotide sequence ID" value="NZ_BMDD01000001.1"/>
</dbReference>
<dbReference type="InterPro" id="IPR027417">
    <property type="entry name" value="P-loop_NTPase"/>
</dbReference>
<comment type="caution">
    <text evidence="1">The sequence shown here is derived from an EMBL/GenBank/DDBJ whole genome shotgun (WGS) entry which is preliminary data.</text>
</comment>
<protein>
    <recommendedName>
        <fullName evidence="3">DNA topology modulation protein FlaR</fullName>
    </recommendedName>
</protein>
<evidence type="ECO:0000313" key="1">
    <source>
        <dbReference type="EMBL" id="GGH68448.1"/>
    </source>
</evidence>